<name>A0A6J4MKW4_9BACT</name>
<feature type="non-terminal residue" evidence="2">
    <location>
        <position position="451"/>
    </location>
</feature>
<feature type="region of interest" description="Disordered" evidence="1">
    <location>
        <begin position="267"/>
        <end position="289"/>
    </location>
</feature>
<feature type="region of interest" description="Disordered" evidence="1">
    <location>
        <begin position="330"/>
        <end position="368"/>
    </location>
</feature>
<keyword evidence="2" id="KW-0560">Oxidoreductase</keyword>
<feature type="compositionally biased region" description="Basic and acidic residues" evidence="1">
    <location>
        <begin position="34"/>
        <end position="46"/>
    </location>
</feature>
<feature type="compositionally biased region" description="Gly residues" evidence="1">
    <location>
        <begin position="278"/>
        <end position="289"/>
    </location>
</feature>
<dbReference type="EMBL" id="CADCTW010000207">
    <property type="protein sequence ID" value="CAA9362171.1"/>
    <property type="molecule type" value="Genomic_DNA"/>
</dbReference>
<proteinExistence type="predicted"/>
<feature type="compositionally biased region" description="Basic residues" evidence="1">
    <location>
        <begin position="401"/>
        <end position="411"/>
    </location>
</feature>
<feature type="compositionally biased region" description="Gly residues" evidence="1">
    <location>
        <begin position="440"/>
        <end position="451"/>
    </location>
</feature>
<feature type="compositionally biased region" description="Basic residues" evidence="1">
    <location>
        <begin position="338"/>
        <end position="358"/>
    </location>
</feature>
<dbReference type="EC" id="1.1.1.22" evidence="2"/>
<reference evidence="2" key="1">
    <citation type="submission" date="2020-02" db="EMBL/GenBank/DDBJ databases">
        <authorList>
            <person name="Meier V. D."/>
        </authorList>
    </citation>
    <scope>NUCLEOTIDE SEQUENCE</scope>
    <source>
        <strain evidence="2">AVDCRST_MAG68</strain>
    </source>
</reference>
<gene>
    <name evidence="2" type="ORF">AVDCRST_MAG68-4533</name>
</gene>
<feature type="region of interest" description="Disordered" evidence="1">
    <location>
        <begin position="384"/>
        <end position="451"/>
    </location>
</feature>
<feature type="region of interest" description="Disordered" evidence="1">
    <location>
        <begin position="1"/>
        <end position="183"/>
    </location>
</feature>
<sequence length="451" mass="47850">AHRSRRDGLRGSGGGRLPRRDGERRGLRRHRRPQDRAPERGRDPHLRAGAGAAGGAQPQGGPAALHHRRGGHRGRGRGGLHRRGHPSGRGRQRGPAARAGRGRDGGAQHARRRAGEDRHHQEHRARGHRQQGARGDRPAHGPAVPRLLQPRVPEGRGRRAGLHAPRPRGGGRGQRARAQPPGGAVRALRAHRQPGAVHGHRLGRDHQVRGQRHAGHAHLVHEHGGGPLRGRGRKRVARAAGDRHGRAHRARVPVRGDRLRRLVLSQGREGAGAHAARNGGGPGDPGGRGAGERFAEAPAGVARAGALRGRPFRQVLRRVGAVVQAGDGRHARGALAHRGARSVRARGHRAGARPRGAPRGRPLLRGPHRDGRAVALRAQLRLPERGGRAAGAHGVGPLPHPRFRAHPRHPGRAGGVRRAQPVGPGAHGRDGLPLRVGRPPHGGAGRRGVAL</sequence>
<accession>A0A6J4MKW4</accession>
<protein>
    <submittedName>
        <fullName evidence="2">UDP-glucose 6-dehydrogenase</fullName>
        <ecNumber evidence="2">1.1.1.22</ecNumber>
    </submittedName>
</protein>
<evidence type="ECO:0000256" key="1">
    <source>
        <dbReference type="SAM" id="MobiDB-lite"/>
    </source>
</evidence>
<feature type="non-terminal residue" evidence="2">
    <location>
        <position position="1"/>
    </location>
</feature>
<evidence type="ECO:0000313" key="2">
    <source>
        <dbReference type="EMBL" id="CAA9362171.1"/>
    </source>
</evidence>
<feature type="compositionally biased region" description="Basic residues" evidence="1">
    <location>
        <begin position="121"/>
        <end position="131"/>
    </location>
</feature>
<organism evidence="2">
    <name type="scientific">uncultured Gemmatimonadota bacterium</name>
    <dbReference type="NCBI Taxonomy" id="203437"/>
    <lineage>
        <taxon>Bacteria</taxon>
        <taxon>Pseudomonadati</taxon>
        <taxon>Gemmatimonadota</taxon>
        <taxon>environmental samples</taxon>
    </lineage>
</organism>
<dbReference type="AlphaFoldDB" id="A0A6J4MKW4"/>
<feature type="compositionally biased region" description="Basic residues" evidence="1">
    <location>
        <begin position="65"/>
        <end position="92"/>
    </location>
</feature>
<dbReference type="GO" id="GO:0003979">
    <property type="term" value="F:UDP-glucose 6-dehydrogenase activity"/>
    <property type="evidence" value="ECO:0007669"/>
    <property type="project" value="UniProtKB-EC"/>
</dbReference>
<feature type="region of interest" description="Disordered" evidence="1">
    <location>
        <begin position="214"/>
        <end position="250"/>
    </location>
</feature>